<dbReference type="InterPro" id="IPR032818">
    <property type="entry name" value="DedA-like"/>
</dbReference>
<evidence type="ECO:0000256" key="7">
    <source>
        <dbReference type="RuleBase" id="RU367016"/>
    </source>
</evidence>
<dbReference type="OrthoDB" id="9813426at2"/>
<feature type="transmembrane region" description="Helical" evidence="7">
    <location>
        <begin position="63"/>
        <end position="86"/>
    </location>
</feature>
<feature type="transmembrane region" description="Helical" evidence="7">
    <location>
        <begin position="158"/>
        <end position="178"/>
    </location>
</feature>
<evidence type="ECO:0000256" key="5">
    <source>
        <dbReference type="ARBA" id="ARBA00022989"/>
    </source>
</evidence>
<feature type="transmembrane region" description="Helical" evidence="7">
    <location>
        <begin position="30"/>
        <end position="51"/>
    </location>
</feature>
<evidence type="ECO:0000256" key="2">
    <source>
        <dbReference type="ARBA" id="ARBA00010792"/>
    </source>
</evidence>
<dbReference type="FunCoup" id="A0A517SKI0">
    <property type="interactions" value="148"/>
</dbReference>
<dbReference type="InParanoid" id="A0A517SKI0"/>
<dbReference type="NCBIfam" id="NF008102">
    <property type="entry name" value="PRK10847.1"/>
    <property type="match status" value="1"/>
</dbReference>
<proteinExistence type="inferred from homology"/>
<evidence type="ECO:0000313" key="9">
    <source>
        <dbReference type="EMBL" id="QDT56632.1"/>
    </source>
</evidence>
<gene>
    <name evidence="9" type="primary">yqjA</name>
    <name evidence="9" type="ORF">Pan44_46890</name>
</gene>
<evidence type="ECO:0000313" key="10">
    <source>
        <dbReference type="Proteomes" id="UP000315700"/>
    </source>
</evidence>
<dbReference type="EMBL" id="CP036271">
    <property type="protein sequence ID" value="QDT56632.1"/>
    <property type="molecule type" value="Genomic_DNA"/>
</dbReference>
<dbReference type="RefSeq" id="WP_145034081.1">
    <property type="nucleotide sequence ID" value="NZ_CP036271.1"/>
</dbReference>
<dbReference type="Pfam" id="PF09335">
    <property type="entry name" value="VTT_dom"/>
    <property type="match status" value="1"/>
</dbReference>
<evidence type="ECO:0000259" key="8">
    <source>
        <dbReference type="Pfam" id="PF09335"/>
    </source>
</evidence>
<dbReference type="GO" id="GO:0005886">
    <property type="term" value="C:plasma membrane"/>
    <property type="evidence" value="ECO:0007669"/>
    <property type="project" value="UniProtKB-SubCell"/>
</dbReference>
<keyword evidence="3 7" id="KW-1003">Cell membrane</keyword>
<accession>A0A517SKI0</accession>
<evidence type="ECO:0000256" key="6">
    <source>
        <dbReference type="ARBA" id="ARBA00023136"/>
    </source>
</evidence>
<dbReference type="KEGG" id="ccos:Pan44_46890"/>
<keyword evidence="10" id="KW-1185">Reference proteome</keyword>
<dbReference type="InterPro" id="IPR058127">
    <property type="entry name" value="DedA"/>
</dbReference>
<name>A0A517SKI0_9PLAN</name>
<feature type="transmembrane region" description="Helical" evidence="7">
    <location>
        <begin position="190"/>
        <end position="208"/>
    </location>
</feature>
<dbReference type="PANTHER" id="PTHR30353:SF0">
    <property type="entry name" value="TRANSMEMBRANE PROTEIN"/>
    <property type="match status" value="1"/>
</dbReference>
<keyword evidence="6 7" id="KW-0472">Membrane</keyword>
<dbReference type="InterPro" id="IPR032816">
    <property type="entry name" value="VTT_dom"/>
</dbReference>
<organism evidence="9 10">
    <name type="scientific">Caulifigura coniformis</name>
    <dbReference type="NCBI Taxonomy" id="2527983"/>
    <lineage>
        <taxon>Bacteria</taxon>
        <taxon>Pseudomonadati</taxon>
        <taxon>Planctomycetota</taxon>
        <taxon>Planctomycetia</taxon>
        <taxon>Planctomycetales</taxon>
        <taxon>Planctomycetaceae</taxon>
        <taxon>Caulifigura</taxon>
    </lineage>
</organism>
<feature type="domain" description="VTT" evidence="8">
    <location>
        <begin position="51"/>
        <end position="177"/>
    </location>
</feature>
<evidence type="ECO:0000256" key="4">
    <source>
        <dbReference type="ARBA" id="ARBA00022692"/>
    </source>
</evidence>
<reference evidence="9 10" key="1">
    <citation type="submission" date="2019-02" db="EMBL/GenBank/DDBJ databases">
        <title>Deep-cultivation of Planctomycetes and their phenomic and genomic characterization uncovers novel biology.</title>
        <authorList>
            <person name="Wiegand S."/>
            <person name="Jogler M."/>
            <person name="Boedeker C."/>
            <person name="Pinto D."/>
            <person name="Vollmers J."/>
            <person name="Rivas-Marin E."/>
            <person name="Kohn T."/>
            <person name="Peeters S.H."/>
            <person name="Heuer A."/>
            <person name="Rast P."/>
            <person name="Oberbeckmann S."/>
            <person name="Bunk B."/>
            <person name="Jeske O."/>
            <person name="Meyerdierks A."/>
            <person name="Storesund J.E."/>
            <person name="Kallscheuer N."/>
            <person name="Luecker S."/>
            <person name="Lage O.M."/>
            <person name="Pohl T."/>
            <person name="Merkel B.J."/>
            <person name="Hornburger P."/>
            <person name="Mueller R.-W."/>
            <person name="Bruemmer F."/>
            <person name="Labrenz M."/>
            <person name="Spormann A.M."/>
            <person name="Op den Camp H."/>
            <person name="Overmann J."/>
            <person name="Amann R."/>
            <person name="Jetten M.S.M."/>
            <person name="Mascher T."/>
            <person name="Medema M.H."/>
            <person name="Devos D.P."/>
            <person name="Kaster A.-K."/>
            <person name="Ovreas L."/>
            <person name="Rohde M."/>
            <person name="Galperin M.Y."/>
            <person name="Jogler C."/>
        </authorList>
    </citation>
    <scope>NUCLEOTIDE SEQUENCE [LARGE SCALE GENOMIC DNA]</scope>
    <source>
        <strain evidence="9 10">Pan44</strain>
    </source>
</reference>
<dbReference type="Proteomes" id="UP000315700">
    <property type="component" value="Chromosome"/>
</dbReference>
<evidence type="ECO:0000256" key="3">
    <source>
        <dbReference type="ARBA" id="ARBA00022475"/>
    </source>
</evidence>
<sequence>MWELLEKIVYTIFHLNVENVTELTQLVGPWLYVILFVIIFCETGLVALPFLPGDSLLFTVGAVAGLSGSTINLPLMGVLLFIAAVLGDAVNYSIGYRVGPAVFRSEESRWFSKKHLVEAQRFYEKYGAKTIVIARFVPIVRTFAPFVAGIGKMNYWRFAVYNVFGAAIWISLFLVAGWWLGAKFKDNLKIIIYGILVVSVLPIVYEVWNARRLKKAAQKAAQSPPAV</sequence>
<evidence type="ECO:0000256" key="1">
    <source>
        <dbReference type="ARBA" id="ARBA00004651"/>
    </source>
</evidence>
<comment type="subcellular location">
    <subcellularLocation>
        <location evidence="1 7">Cell membrane</location>
        <topology evidence="1 7">Multi-pass membrane protein</topology>
    </subcellularLocation>
</comment>
<comment type="similarity">
    <text evidence="2 7">Belongs to the DedA family.</text>
</comment>
<keyword evidence="5 7" id="KW-1133">Transmembrane helix</keyword>
<protein>
    <submittedName>
        <fullName evidence="9">Inner membrane protein YqjA</fullName>
    </submittedName>
</protein>
<dbReference type="AlphaFoldDB" id="A0A517SKI0"/>
<keyword evidence="4 7" id="KW-0812">Transmembrane</keyword>
<dbReference type="PANTHER" id="PTHR30353">
    <property type="entry name" value="INNER MEMBRANE PROTEIN DEDA-RELATED"/>
    <property type="match status" value="1"/>
</dbReference>